<dbReference type="GO" id="GO:0004439">
    <property type="term" value="F:phosphatidylinositol-4,5-bisphosphate 5-phosphatase activity"/>
    <property type="evidence" value="ECO:0007669"/>
    <property type="project" value="TreeGrafter"/>
</dbReference>
<dbReference type="GO" id="GO:0046856">
    <property type="term" value="P:phosphatidylinositol dephosphorylation"/>
    <property type="evidence" value="ECO:0007669"/>
    <property type="project" value="InterPro"/>
</dbReference>
<dbReference type="SUPFAM" id="SSF56219">
    <property type="entry name" value="DNase I-like"/>
    <property type="match status" value="1"/>
</dbReference>
<gene>
    <name evidence="4" type="ORF">CTI12_AA175350</name>
</gene>
<protein>
    <submittedName>
        <fullName evidence="4">Endonuclease/exonuclease/phosphatase</fullName>
    </submittedName>
</protein>
<dbReference type="PANTHER" id="PTHR45666">
    <property type="entry name" value="TYPE IV INOSITOL POLYPHOSPHATE 5-PHOSPHATASE 9"/>
    <property type="match status" value="1"/>
</dbReference>
<evidence type="ECO:0000313" key="4">
    <source>
        <dbReference type="EMBL" id="PWA82547.1"/>
    </source>
</evidence>
<accession>A0A2U1P9Z2</accession>
<comment type="caution">
    <text evidence="4">The sequence shown here is derived from an EMBL/GenBank/DDBJ whole genome shotgun (WGS) entry which is preliminary data.</text>
</comment>
<evidence type="ECO:0000313" key="5">
    <source>
        <dbReference type="Proteomes" id="UP000245207"/>
    </source>
</evidence>
<keyword evidence="4" id="KW-0540">Nuclease</keyword>
<keyword evidence="5" id="KW-1185">Reference proteome</keyword>
<keyword evidence="2" id="KW-0378">Hydrolase</keyword>
<dbReference type="PANTHER" id="PTHR45666:SF34">
    <property type="entry name" value="TYPE IV INOSITOL POLYPHOSPHATE 5-PHOSPHATASE 7"/>
    <property type="match status" value="1"/>
</dbReference>
<evidence type="ECO:0000256" key="1">
    <source>
        <dbReference type="ARBA" id="ARBA00010768"/>
    </source>
</evidence>
<dbReference type="InterPro" id="IPR000300">
    <property type="entry name" value="IPPc"/>
</dbReference>
<reference evidence="4 5" key="1">
    <citation type="journal article" date="2018" name="Mol. Plant">
        <title>The genome of Artemisia annua provides insight into the evolution of Asteraceae family and artemisinin biosynthesis.</title>
        <authorList>
            <person name="Shen Q."/>
            <person name="Zhang L."/>
            <person name="Liao Z."/>
            <person name="Wang S."/>
            <person name="Yan T."/>
            <person name="Shi P."/>
            <person name="Liu M."/>
            <person name="Fu X."/>
            <person name="Pan Q."/>
            <person name="Wang Y."/>
            <person name="Lv Z."/>
            <person name="Lu X."/>
            <person name="Zhang F."/>
            <person name="Jiang W."/>
            <person name="Ma Y."/>
            <person name="Chen M."/>
            <person name="Hao X."/>
            <person name="Li L."/>
            <person name="Tang Y."/>
            <person name="Lv G."/>
            <person name="Zhou Y."/>
            <person name="Sun X."/>
            <person name="Brodelius P.E."/>
            <person name="Rose J.K.C."/>
            <person name="Tang K."/>
        </authorList>
    </citation>
    <scope>NUCLEOTIDE SEQUENCE [LARGE SCALE GENOMIC DNA]</scope>
    <source>
        <strain evidence="5">cv. Huhao1</strain>
        <tissue evidence="4">Leaf</tissue>
    </source>
</reference>
<dbReference type="STRING" id="35608.A0A2U1P9Z2"/>
<evidence type="ECO:0000259" key="3">
    <source>
        <dbReference type="Pfam" id="PF22669"/>
    </source>
</evidence>
<dbReference type="GO" id="GO:0004519">
    <property type="term" value="F:endonuclease activity"/>
    <property type="evidence" value="ECO:0007669"/>
    <property type="project" value="UniProtKB-KW"/>
</dbReference>
<sequence length="94" mass="11125">MVGIFLTVWVRSKLMVMSGIRDRCLNSDFMEIVKKTRFPRVQGVKDDKSPQTIREHDRIIWLGDLNYRIALSYRSAKALVKMQNWRALLEKDQL</sequence>
<dbReference type="Gene3D" id="3.60.10.10">
    <property type="entry name" value="Endonuclease/exonuclease/phosphatase"/>
    <property type="match status" value="1"/>
</dbReference>
<dbReference type="InterPro" id="IPR036691">
    <property type="entry name" value="Endo/exonu/phosph_ase_sf"/>
</dbReference>
<proteinExistence type="inferred from homology"/>
<organism evidence="4 5">
    <name type="scientific">Artemisia annua</name>
    <name type="common">Sweet wormwood</name>
    <dbReference type="NCBI Taxonomy" id="35608"/>
    <lineage>
        <taxon>Eukaryota</taxon>
        <taxon>Viridiplantae</taxon>
        <taxon>Streptophyta</taxon>
        <taxon>Embryophyta</taxon>
        <taxon>Tracheophyta</taxon>
        <taxon>Spermatophyta</taxon>
        <taxon>Magnoliopsida</taxon>
        <taxon>eudicotyledons</taxon>
        <taxon>Gunneridae</taxon>
        <taxon>Pentapetalae</taxon>
        <taxon>asterids</taxon>
        <taxon>campanulids</taxon>
        <taxon>Asterales</taxon>
        <taxon>Asteraceae</taxon>
        <taxon>Asteroideae</taxon>
        <taxon>Anthemideae</taxon>
        <taxon>Artemisiinae</taxon>
        <taxon>Artemisia</taxon>
    </lineage>
</organism>
<comment type="similarity">
    <text evidence="1">Belongs to the inositol polyphosphate 5-phosphatase family.</text>
</comment>
<dbReference type="AlphaFoldDB" id="A0A2U1P9Z2"/>
<keyword evidence="4" id="KW-0269">Exonuclease</keyword>
<feature type="domain" description="Inositol polyphosphate-related phosphatase" evidence="3">
    <location>
        <begin position="26"/>
        <end position="94"/>
    </location>
</feature>
<keyword evidence="4" id="KW-0255">Endonuclease</keyword>
<dbReference type="EMBL" id="PKPP01001461">
    <property type="protein sequence ID" value="PWA82547.1"/>
    <property type="molecule type" value="Genomic_DNA"/>
</dbReference>
<name>A0A2U1P9Z2_ARTAN</name>
<dbReference type="Proteomes" id="UP000245207">
    <property type="component" value="Unassembled WGS sequence"/>
</dbReference>
<dbReference type="InterPro" id="IPR045849">
    <property type="entry name" value="IP5P_plant"/>
</dbReference>
<dbReference type="GO" id="GO:0004527">
    <property type="term" value="F:exonuclease activity"/>
    <property type="evidence" value="ECO:0007669"/>
    <property type="project" value="UniProtKB-KW"/>
</dbReference>
<dbReference type="Pfam" id="PF22669">
    <property type="entry name" value="Exo_endo_phos2"/>
    <property type="match status" value="1"/>
</dbReference>
<evidence type="ECO:0000256" key="2">
    <source>
        <dbReference type="ARBA" id="ARBA00022801"/>
    </source>
</evidence>
<dbReference type="GO" id="GO:0034485">
    <property type="term" value="F:phosphatidylinositol-3,4,5-trisphosphate 5-phosphatase activity"/>
    <property type="evidence" value="ECO:0007669"/>
    <property type="project" value="TreeGrafter"/>
</dbReference>
<dbReference type="OrthoDB" id="62798at2759"/>
<dbReference type="GO" id="GO:0004445">
    <property type="term" value="F:inositol-polyphosphate 5-phosphatase activity"/>
    <property type="evidence" value="ECO:0007669"/>
    <property type="project" value="InterPro"/>
</dbReference>